<evidence type="ECO:0000313" key="3">
    <source>
        <dbReference type="Proteomes" id="UP000001296"/>
    </source>
</evidence>
<dbReference type="EMBL" id="CP001698">
    <property type="protein sequence ID" value="ADN02361.1"/>
    <property type="molecule type" value="Genomic_DNA"/>
</dbReference>
<protein>
    <recommendedName>
        <fullName evidence="1">Uncharacterized protein TP-0789 domain-containing protein</fullName>
    </recommendedName>
</protein>
<accession>E0RT65</accession>
<reference key="1">
    <citation type="submission" date="2009-08" db="EMBL/GenBank/DDBJ databases">
        <title>The genome sequence of Spirochaeta thermophila DSM6192.</title>
        <authorList>
            <person name="Angelov A."/>
            <person name="Mientus M."/>
            <person name="Wittenberg S."/>
            <person name="Lehmann R."/>
            <person name="Liesegang H."/>
            <person name="Daniel R."/>
            <person name="Liebl W."/>
        </authorList>
    </citation>
    <scope>NUCLEOTIDE SEQUENCE</scope>
    <source>
        <strain>DSM 6192</strain>
    </source>
</reference>
<dbReference type="Gene3D" id="2.50.20.10">
    <property type="entry name" value="Lipoprotein localisation LolA/LolB/LppX"/>
    <property type="match status" value="1"/>
</dbReference>
<dbReference type="RefSeq" id="WP_013314201.1">
    <property type="nucleotide sequence ID" value="NC_014484.1"/>
</dbReference>
<dbReference type="PaxDb" id="665571-STHERM_c14210"/>
<dbReference type="Proteomes" id="UP000001296">
    <property type="component" value="Chromosome"/>
</dbReference>
<dbReference type="InterPro" id="IPR033399">
    <property type="entry name" value="TP_0789-like"/>
</dbReference>
<dbReference type="eggNOG" id="COG3026">
    <property type="taxonomic scope" value="Bacteria"/>
</dbReference>
<dbReference type="Pfam" id="PF17131">
    <property type="entry name" value="LolA_like"/>
    <property type="match status" value="1"/>
</dbReference>
<dbReference type="AlphaFoldDB" id="E0RT65"/>
<reference evidence="2 3" key="2">
    <citation type="journal article" date="2010" name="J. Bacteriol.">
        <title>Genome sequence of the polysaccharide-degrading, thermophilic anaerobe Spirochaeta thermophila DSM 6192.</title>
        <authorList>
            <person name="Angelov A."/>
            <person name="Liebl S."/>
            <person name="Ballschmiter M."/>
            <person name="Bomeke M."/>
            <person name="Lehmann R."/>
            <person name="Liesegang H."/>
            <person name="Daniel R."/>
            <person name="Liebl W."/>
        </authorList>
    </citation>
    <scope>NUCLEOTIDE SEQUENCE [LARGE SCALE GENOMIC DNA]</scope>
    <source>
        <strain evidence="3">ATCC 49972 / DSM 6192 / RI 19.B1</strain>
    </source>
</reference>
<name>E0RT65_WINT6</name>
<dbReference type="HOGENOM" id="CLU_074356_0_0_12"/>
<proteinExistence type="predicted"/>
<dbReference type="KEGG" id="sta:STHERM_c14210"/>
<gene>
    <name evidence="2" type="ordered locus">STHERM_c14210</name>
</gene>
<evidence type="ECO:0000259" key="1">
    <source>
        <dbReference type="Pfam" id="PF17131"/>
    </source>
</evidence>
<sequence length="256" mass="29611">MRRVFTALLFLPLLVTGAFALDGREIMEKARDAVKVDASHALVRMLLIEKDGSTSERILEMFGKKGSDGLTRSLIVFHRPASVKDTRFLVLEQKGRPDDKFIYLPALRRVRRIAAEEGRQSFMGSDFTYDDMSSREVDEDVHTLLREEQLDGVACYVVKSVPKDPSQSQYHHRISWVRKDNFIPMRVEMYEDEETLLKVLTIEKLEKVEGVWTPMMTVMKNVKTGHATRLEIQKIKYNEELPDALFSQRFLETGRL</sequence>
<dbReference type="CDD" id="cd16329">
    <property type="entry name" value="LolA_like"/>
    <property type="match status" value="1"/>
</dbReference>
<organism evidence="2 3">
    <name type="scientific">Winmispira thermophila (strain ATCC 49972 / DSM 6192 / RI 19.B1)</name>
    <name type="common">Spirochaeta thermophila</name>
    <dbReference type="NCBI Taxonomy" id="665571"/>
    <lineage>
        <taxon>Bacteria</taxon>
        <taxon>Pseudomonadati</taxon>
        <taxon>Spirochaetota</taxon>
        <taxon>Spirochaetia</taxon>
        <taxon>Winmispirales</taxon>
        <taxon>Winmispiraceae</taxon>
        <taxon>Winmispira</taxon>
    </lineage>
</organism>
<feature type="domain" description="Uncharacterized protein TP-0789" evidence="1">
    <location>
        <begin position="71"/>
        <end position="253"/>
    </location>
</feature>
<evidence type="ECO:0000313" key="2">
    <source>
        <dbReference type="EMBL" id="ADN02361.1"/>
    </source>
</evidence>